<name>B5GWU3_STRCL</name>
<feature type="region of interest" description="Disordered" evidence="1">
    <location>
        <begin position="57"/>
        <end position="85"/>
    </location>
</feature>
<evidence type="ECO:0000313" key="2">
    <source>
        <dbReference type="EMBL" id="EFG10567.1"/>
    </source>
</evidence>
<evidence type="ECO:0000313" key="3">
    <source>
        <dbReference type="Proteomes" id="UP000002357"/>
    </source>
</evidence>
<dbReference type="EMBL" id="CM000913">
    <property type="protein sequence ID" value="EFG10567.1"/>
    <property type="molecule type" value="Genomic_DNA"/>
</dbReference>
<dbReference type="Proteomes" id="UP000002357">
    <property type="component" value="Chromosome"/>
</dbReference>
<gene>
    <name evidence="2" type="ORF">SCLAV_5500</name>
</gene>
<sequence>MRTGPALSGASPVFFDVRVRPAAGDGGSNGLGDMSPGWSTPWHPCSVASVARAVARSAAGPGTRLPGGAVQGTGPPMTAPINRGA</sequence>
<evidence type="ECO:0000256" key="1">
    <source>
        <dbReference type="SAM" id="MobiDB-lite"/>
    </source>
</evidence>
<organism evidence="2 3">
    <name type="scientific">Streptomyces clavuligerus</name>
    <dbReference type="NCBI Taxonomy" id="1901"/>
    <lineage>
        <taxon>Bacteria</taxon>
        <taxon>Bacillati</taxon>
        <taxon>Actinomycetota</taxon>
        <taxon>Actinomycetes</taxon>
        <taxon>Kitasatosporales</taxon>
        <taxon>Streptomycetaceae</taxon>
        <taxon>Streptomyces</taxon>
    </lineage>
</organism>
<proteinExistence type="predicted"/>
<protein>
    <submittedName>
        <fullName evidence="2">Uncharacterized protein</fullName>
    </submittedName>
</protein>
<reference evidence="2 3" key="1">
    <citation type="journal article" date="2010" name="Genome Biol. Evol.">
        <title>The sequence of a 1.8-mb bacterial linear plasmid reveals a rich evolutionary reservoir of secondary metabolic pathways.</title>
        <authorList>
            <person name="Medema M.H."/>
            <person name="Trefzer A."/>
            <person name="Kovalchuk A."/>
            <person name="van den Berg M."/>
            <person name="Mueller U."/>
            <person name="Heijne W."/>
            <person name="Wu L."/>
            <person name="Alam M.T."/>
            <person name="Ronning C.M."/>
            <person name="Nierman W.C."/>
            <person name="Bovenberg R.A.L."/>
            <person name="Breitling R."/>
            <person name="Takano E."/>
        </authorList>
    </citation>
    <scope>NUCLEOTIDE SEQUENCE [LARGE SCALE GENOMIC DNA]</scope>
    <source>
        <strain evidence="3">ATCC 27064 / DSM 738 / JCM 4710 / NBRC 13307 / NCIMB 12785 / NRRL 3585 / VKM Ac-602</strain>
    </source>
</reference>
<accession>B5GWU3</accession>
<dbReference type="AlphaFoldDB" id="B5GWU3"/>
<keyword evidence="3" id="KW-1185">Reference proteome</keyword>